<dbReference type="PANTHER" id="PTHR43004">
    <property type="entry name" value="TRK SYSTEM POTASSIUM UPTAKE PROTEIN"/>
    <property type="match status" value="1"/>
</dbReference>
<proteinExistence type="predicted"/>
<dbReference type="InterPro" id="IPR002938">
    <property type="entry name" value="FAD-bd"/>
</dbReference>
<dbReference type="Gene3D" id="3.30.9.10">
    <property type="entry name" value="D-Amino Acid Oxidase, subunit A, domain 2"/>
    <property type="match status" value="1"/>
</dbReference>
<comment type="cofactor">
    <cofactor evidence="1">
        <name>FAD</name>
        <dbReference type="ChEBI" id="CHEBI:57692"/>
    </cofactor>
</comment>
<dbReference type="AlphaFoldDB" id="A0A9P9JIQ6"/>
<dbReference type="GO" id="GO:0071949">
    <property type="term" value="F:FAD binding"/>
    <property type="evidence" value="ECO:0007669"/>
    <property type="project" value="InterPro"/>
</dbReference>
<evidence type="ECO:0000313" key="6">
    <source>
        <dbReference type="EMBL" id="KAH7176127.1"/>
    </source>
</evidence>
<dbReference type="GO" id="GO:0016709">
    <property type="term" value="F:oxidoreductase activity, acting on paired donors, with incorporation or reduction of molecular oxygen, NAD(P)H as one donor, and incorporation of one atom of oxygen"/>
    <property type="evidence" value="ECO:0007669"/>
    <property type="project" value="UniProtKB-ARBA"/>
</dbReference>
<keyword evidence="7" id="KW-1185">Reference proteome</keyword>
<protein>
    <submittedName>
        <fullName evidence="6">FAD binding domain-containing protein</fullName>
    </submittedName>
</protein>
<dbReference type="Proteomes" id="UP000738349">
    <property type="component" value="Unassembled WGS sequence"/>
</dbReference>
<name>A0A9P9JIQ6_9HYPO</name>
<dbReference type="Pfam" id="PF01494">
    <property type="entry name" value="FAD_binding_3"/>
    <property type="match status" value="1"/>
</dbReference>
<keyword evidence="4" id="KW-0560">Oxidoreductase</keyword>
<dbReference type="OrthoDB" id="2690153at2759"/>
<dbReference type="Gene3D" id="3.40.30.120">
    <property type="match status" value="1"/>
</dbReference>
<dbReference type="InterPro" id="IPR050641">
    <property type="entry name" value="RIFMO-like"/>
</dbReference>
<evidence type="ECO:0000256" key="1">
    <source>
        <dbReference type="ARBA" id="ARBA00001974"/>
    </source>
</evidence>
<dbReference type="Gene3D" id="3.50.50.60">
    <property type="entry name" value="FAD/NAD(P)-binding domain"/>
    <property type="match status" value="1"/>
</dbReference>
<dbReference type="EMBL" id="JAGMUV010000001">
    <property type="protein sequence ID" value="KAH7176127.1"/>
    <property type="molecule type" value="Genomic_DNA"/>
</dbReference>
<sequence length="562" mass="62027">MNDTTGNAQTAPHAGFRAETPVLIIGGGPVGLSTAVFLSKYGIASTVVERQVSRADQPKAHVLNSRSLEIFKQMGISTDELRKRGASPSDADVVRFVQSLAGVEYGSMVYERQDEGILEFTPEPLVNVAQPEIEGVLGDMVKNNKLVTVWANHQWQSCTADGQDNGSRIVSIILDRASGKELTIRSKYLLACDGAHSRACAALGIPVETPASPFPSEVRYMSVELKADWRKFKSGILWMIMLKNSMRTFIAYDRDSHWVFAFMIDQDAPESQFTEEYCCEQVDSAVGEKVDYEILQIQVWTAYLRLADNYRSPKYPNAFLLGDAAHSFPPTGGLSLNTGIADVQNLVWKIHATESGWWDHDILETYSQERRPVAEMNSKQSDLNQYNILRVSTTIATAMDGNPASGQPTAESQSAVREVLGEVSDFRDNFNCQVGYVYGSDRPIKGNSKYYEHRAVIGGRLPHVYITKNGKRISTLDLVDGQGFAVIASSKELGLPSSFQVGKISAVVWQMGRHFQLDQDKESCFNFGDGNQFIVVRPDQHVAGFASSLEQVKSCLRGGGHV</sequence>
<accession>A0A9P9JIQ6</accession>
<evidence type="ECO:0000259" key="5">
    <source>
        <dbReference type="Pfam" id="PF01494"/>
    </source>
</evidence>
<evidence type="ECO:0000256" key="4">
    <source>
        <dbReference type="ARBA" id="ARBA00023002"/>
    </source>
</evidence>
<evidence type="ECO:0000256" key="2">
    <source>
        <dbReference type="ARBA" id="ARBA00022630"/>
    </source>
</evidence>
<gene>
    <name evidence="6" type="ORF">EDB81DRAFT_634183</name>
</gene>
<evidence type="ECO:0000313" key="7">
    <source>
        <dbReference type="Proteomes" id="UP000738349"/>
    </source>
</evidence>
<dbReference type="SUPFAM" id="SSF51905">
    <property type="entry name" value="FAD/NAD(P)-binding domain"/>
    <property type="match status" value="1"/>
</dbReference>
<organism evidence="6 7">
    <name type="scientific">Dactylonectria macrodidyma</name>
    <dbReference type="NCBI Taxonomy" id="307937"/>
    <lineage>
        <taxon>Eukaryota</taxon>
        <taxon>Fungi</taxon>
        <taxon>Dikarya</taxon>
        <taxon>Ascomycota</taxon>
        <taxon>Pezizomycotina</taxon>
        <taxon>Sordariomycetes</taxon>
        <taxon>Hypocreomycetidae</taxon>
        <taxon>Hypocreales</taxon>
        <taxon>Nectriaceae</taxon>
        <taxon>Dactylonectria</taxon>
    </lineage>
</organism>
<comment type="caution">
    <text evidence="6">The sequence shown here is derived from an EMBL/GenBank/DDBJ whole genome shotgun (WGS) entry which is preliminary data.</text>
</comment>
<keyword evidence="3" id="KW-0274">FAD</keyword>
<dbReference type="InterPro" id="IPR036188">
    <property type="entry name" value="FAD/NAD-bd_sf"/>
</dbReference>
<evidence type="ECO:0000256" key="3">
    <source>
        <dbReference type="ARBA" id="ARBA00022827"/>
    </source>
</evidence>
<dbReference type="PANTHER" id="PTHR43004:SF19">
    <property type="entry name" value="BINDING MONOOXYGENASE, PUTATIVE (JCVI)-RELATED"/>
    <property type="match status" value="1"/>
</dbReference>
<feature type="domain" description="FAD-binding" evidence="5">
    <location>
        <begin position="19"/>
        <end position="377"/>
    </location>
</feature>
<dbReference type="PRINTS" id="PR00420">
    <property type="entry name" value="RNGMNOXGNASE"/>
</dbReference>
<reference evidence="6" key="1">
    <citation type="journal article" date="2021" name="Nat. Commun.">
        <title>Genetic determinants of endophytism in the Arabidopsis root mycobiome.</title>
        <authorList>
            <person name="Mesny F."/>
            <person name="Miyauchi S."/>
            <person name="Thiergart T."/>
            <person name="Pickel B."/>
            <person name="Atanasova L."/>
            <person name="Karlsson M."/>
            <person name="Huettel B."/>
            <person name="Barry K.W."/>
            <person name="Haridas S."/>
            <person name="Chen C."/>
            <person name="Bauer D."/>
            <person name="Andreopoulos W."/>
            <person name="Pangilinan J."/>
            <person name="LaButti K."/>
            <person name="Riley R."/>
            <person name="Lipzen A."/>
            <person name="Clum A."/>
            <person name="Drula E."/>
            <person name="Henrissat B."/>
            <person name="Kohler A."/>
            <person name="Grigoriev I.V."/>
            <person name="Martin F.M."/>
            <person name="Hacquard S."/>
        </authorList>
    </citation>
    <scope>NUCLEOTIDE SEQUENCE</scope>
    <source>
        <strain evidence="6">MPI-CAGE-AT-0147</strain>
    </source>
</reference>
<keyword evidence="2" id="KW-0285">Flavoprotein</keyword>